<organism evidence="2 3">
    <name type="scientific">Cobetia crustatorum</name>
    <dbReference type="NCBI Taxonomy" id="553385"/>
    <lineage>
        <taxon>Bacteria</taxon>
        <taxon>Pseudomonadati</taxon>
        <taxon>Pseudomonadota</taxon>
        <taxon>Gammaproteobacteria</taxon>
        <taxon>Oceanospirillales</taxon>
        <taxon>Halomonadaceae</taxon>
        <taxon>Cobetia</taxon>
    </lineage>
</organism>
<feature type="signal peptide" evidence="1">
    <location>
        <begin position="1"/>
        <end position="18"/>
    </location>
</feature>
<dbReference type="AlphaFoldDB" id="A0A558HQ13"/>
<dbReference type="Proteomes" id="UP000319941">
    <property type="component" value="Unassembled WGS sequence"/>
</dbReference>
<dbReference type="OrthoDB" id="9797506at2"/>
<dbReference type="STRING" id="553385.GCA_000591415_03550"/>
<keyword evidence="3" id="KW-1185">Reference proteome</keyword>
<protein>
    <submittedName>
        <fullName evidence="2">PEBP family protein</fullName>
    </submittedName>
</protein>
<dbReference type="Gene3D" id="2.60.120.260">
    <property type="entry name" value="Galactose-binding domain-like"/>
    <property type="match status" value="1"/>
</dbReference>
<evidence type="ECO:0000256" key="1">
    <source>
        <dbReference type="SAM" id="SignalP"/>
    </source>
</evidence>
<feature type="chain" id="PRO_5021734905" evidence="1">
    <location>
        <begin position="19"/>
        <end position="232"/>
    </location>
</feature>
<accession>A0A558HQ13</accession>
<gene>
    <name evidence="2" type="ORF">FQP86_06675</name>
</gene>
<evidence type="ECO:0000313" key="2">
    <source>
        <dbReference type="EMBL" id="TVU71210.1"/>
    </source>
</evidence>
<name>A0A558HQ13_9GAMM</name>
<dbReference type="EMBL" id="VNFH01000004">
    <property type="protein sequence ID" value="TVU71210.1"/>
    <property type="molecule type" value="Genomic_DNA"/>
</dbReference>
<dbReference type="RefSeq" id="WP_144727032.1">
    <property type="nucleotide sequence ID" value="NZ_CAWOWR010000097.1"/>
</dbReference>
<keyword evidence="1" id="KW-0732">Signal</keyword>
<reference evidence="2 3" key="1">
    <citation type="submission" date="2019-07" db="EMBL/GenBank/DDBJ databases">
        <title>Diversity of Bacteria from Kongsfjorden, Arctic.</title>
        <authorList>
            <person name="Yu Y."/>
        </authorList>
    </citation>
    <scope>NUCLEOTIDE SEQUENCE [LARGE SCALE GENOMIC DNA]</scope>
    <source>
        <strain evidence="2 3">SM1923</strain>
    </source>
</reference>
<proteinExistence type="predicted"/>
<sequence>MRTLLTAALILAAAPAFADSHAKDEHAAKPKAGPQSGTRLKAEIWVDNWFEMYVNGEKAMQDSVPITTERSFNSETAIIETQFPVTIAIKAKDFKENDTGLEYIGTDRQQMGDGGMIAQFRDARTGEVIGVTNRDMHCLVVQHAPVEASCADESDPQAGEGACDFEETTVDGDWTAPDFDDSAWPAAIEHQYSDVSPKDGYDDIDWDDSARFVWGQSLKQDNTLLCRMTLDG</sequence>
<comment type="caution">
    <text evidence="2">The sequence shown here is derived from an EMBL/GenBank/DDBJ whole genome shotgun (WGS) entry which is preliminary data.</text>
</comment>
<evidence type="ECO:0000313" key="3">
    <source>
        <dbReference type="Proteomes" id="UP000319941"/>
    </source>
</evidence>